<organism evidence="6 7">
    <name type="scientific">Lithohypha guttulata</name>
    <dbReference type="NCBI Taxonomy" id="1690604"/>
    <lineage>
        <taxon>Eukaryota</taxon>
        <taxon>Fungi</taxon>
        <taxon>Dikarya</taxon>
        <taxon>Ascomycota</taxon>
        <taxon>Pezizomycotina</taxon>
        <taxon>Eurotiomycetes</taxon>
        <taxon>Chaetothyriomycetidae</taxon>
        <taxon>Chaetothyriales</taxon>
        <taxon>Trichomeriaceae</taxon>
        <taxon>Lithohypha</taxon>
    </lineage>
</organism>
<evidence type="ECO:0000313" key="7">
    <source>
        <dbReference type="Proteomes" id="UP001345013"/>
    </source>
</evidence>
<sequence length="445" mass="49077">MPGVPSGRGCDACRKQKKKCDVAGGTCSRCKRLQIHCIGSGKQRYKFVHTKEYSLDCARQAPAADAITLPLRDNSLSTTIIKPIPTNRHTQRIAAFIDKLNPLRGVKYNLAWSYGDYLLDVPARLGSNEALDAAADALITASDRLSAGYAGQSYQFLAKYTEAVRVLRLCLNDQWTARTSETLCAVMLLTICQIFVPGRKDRLASHSEGAAQIYRYRGRQKGRDDFERKLICTLRGPVLFEALFNENINLTAEEWDELIGAKPDSASLEGQMMSFLARAPTLMRRGGFVLGRESRMQEASPSIEHEAHVLHQDFLPVLAGFRERFHAIETPNGSGNADAKLMIELRNCHYLRTYGLGLFVGIVLNYIISMSGGGSSRTSEVSQCYGDEIVVLARAASRYRPLGAGALSVCLAAVSSTSNSAETKAAAEELLFEYDRDFRDVCTYS</sequence>
<keyword evidence="3" id="KW-0804">Transcription</keyword>
<evidence type="ECO:0000256" key="3">
    <source>
        <dbReference type="ARBA" id="ARBA00023163"/>
    </source>
</evidence>
<keyword evidence="4" id="KW-0539">Nucleus</keyword>
<keyword evidence="2" id="KW-0238">DNA-binding</keyword>
<evidence type="ECO:0000256" key="1">
    <source>
        <dbReference type="ARBA" id="ARBA00023015"/>
    </source>
</evidence>
<dbReference type="InterPro" id="IPR001138">
    <property type="entry name" value="Zn2Cys6_DnaBD"/>
</dbReference>
<dbReference type="SMART" id="SM00066">
    <property type="entry name" value="GAL4"/>
    <property type="match status" value="1"/>
</dbReference>
<keyword evidence="7" id="KW-1185">Reference proteome</keyword>
<evidence type="ECO:0000259" key="5">
    <source>
        <dbReference type="PROSITE" id="PS50048"/>
    </source>
</evidence>
<name>A0ABR0K186_9EURO</name>
<dbReference type="EMBL" id="JAVRRG010000129">
    <property type="protein sequence ID" value="KAK5082502.1"/>
    <property type="molecule type" value="Genomic_DNA"/>
</dbReference>
<dbReference type="Gene3D" id="4.10.240.10">
    <property type="entry name" value="Zn(2)-C6 fungal-type DNA-binding domain"/>
    <property type="match status" value="1"/>
</dbReference>
<gene>
    <name evidence="6" type="ORF">LTR24_008000</name>
</gene>
<evidence type="ECO:0000313" key="6">
    <source>
        <dbReference type="EMBL" id="KAK5082502.1"/>
    </source>
</evidence>
<dbReference type="CDD" id="cd00067">
    <property type="entry name" value="GAL4"/>
    <property type="match status" value="1"/>
</dbReference>
<evidence type="ECO:0000256" key="4">
    <source>
        <dbReference type="ARBA" id="ARBA00023242"/>
    </source>
</evidence>
<dbReference type="SUPFAM" id="SSF57701">
    <property type="entry name" value="Zn2/Cys6 DNA-binding domain"/>
    <property type="match status" value="1"/>
</dbReference>
<proteinExistence type="predicted"/>
<comment type="caution">
    <text evidence="6">The sequence shown here is derived from an EMBL/GenBank/DDBJ whole genome shotgun (WGS) entry which is preliminary data.</text>
</comment>
<dbReference type="InterPro" id="IPR036864">
    <property type="entry name" value="Zn2-C6_fun-type_DNA-bd_sf"/>
</dbReference>
<evidence type="ECO:0000256" key="2">
    <source>
        <dbReference type="ARBA" id="ARBA00023125"/>
    </source>
</evidence>
<reference evidence="6 7" key="1">
    <citation type="submission" date="2023-08" db="EMBL/GenBank/DDBJ databases">
        <title>Black Yeasts Isolated from many extreme environments.</title>
        <authorList>
            <person name="Coleine C."/>
            <person name="Stajich J.E."/>
            <person name="Selbmann L."/>
        </authorList>
    </citation>
    <scope>NUCLEOTIDE SEQUENCE [LARGE SCALE GENOMIC DNA]</scope>
    <source>
        <strain evidence="6 7">CCFEE 5885</strain>
    </source>
</reference>
<protein>
    <recommendedName>
        <fullName evidence="5">Zn(2)-C6 fungal-type domain-containing protein</fullName>
    </recommendedName>
</protein>
<dbReference type="Proteomes" id="UP001345013">
    <property type="component" value="Unassembled WGS sequence"/>
</dbReference>
<dbReference type="Pfam" id="PF00172">
    <property type="entry name" value="Zn_clus"/>
    <property type="match status" value="1"/>
</dbReference>
<dbReference type="PANTHER" id="PTHR38111">
    <property type="entry name" value="ZN(2)-C6 FUNGAL-TYPE DOMAIN-CONTAINING PROTEIN-RELATED"/>
    <property type="match status" value="1"/>
</dbReference>
<keyword evidence="1" id="KW-0805">Transcription regulation</keyword>
<dbReference type="InterPro" id="IPR053178">
    <property type="entry name" value="Osmoadaptation_assoc"/>
</dbReference>
<dbReference type="PROSITE" id="PS00463">
    <property type="entry name" value="ZN2_CY6_FUNGAL_1"/>
    <property type="match status" value="1"/>
</dbReference>
<dbReference type="PROSITE" id="PS50048">
    <property type="entry name" value="ZN2_CY6_FUNGAL_2"/>
    <property type="match status" value="1"/>
</dbReference>
<feature type="domain" description="Zn(2)-C6 fungal-type" evidence="5">
    <location>
        <begin position="9"/>
        <end position="37"/>
    </location>
</feature>
<accession>A0ABR0K186</accession>
<dbReference type="PANTHER" id="PTHR38111:SF11">
    <property type="entry name" value="TRANSCRIPTION FACTOR DOMAIN-CONTAINING PROTEIN-RELATED"/>
    <property type="match status" value="1"/>
</dbReference>